<protein>
    <submittedName>
        <fullName evidence="2">SMI1/KNR4 family protein</fullName>
    </submittedName>
</protein>
<dbReference type="EMBL" id="CP012075">
    <property type="protein sequence ID" value="AKU70414.1"/>
    <property type="molecule type" value="Genomic_DNA"/>
</dbReference>
<evidence type="ECO:0000313" key="2">
    <source>
        <dbReference type="EMBL" id="QUB86047.1"/>
    </source>
</evidence>
<accession>A0A0K1NMV3</accession>
<organism evidence="1 3">
    <name type="scientific">Prevotella fusca JCM 17724</name>
    <dbReference type="NCBI Taxonomy" id="1236517"/>
    <lineage>
        <taxon>Bacteria</taxon>
        <taxon>Pseudomonadati</taxon>
        <taxon>Bacteroidota</taxon>
        <taxon>Bacteroidia</taxon>
        <taxon>Bacteroidales</taxon>
        <taxon>Prevotellaceae</taxon>
        <taxon>Prevotella</taxon>
    </lineage>
</organism>
<dbReference type="Proteomes" id="UP000682005">
    <property type="component" value="Chromosome 2"/>
</dbReference>
<name>A0A0K1NMV3_9BACT</name>
<dbReference type="Proteomes" id="UP000060345">
    <property type="component" value="Chromosome 2"/>
</dbReference>
<dbReference type="AlphaFoldDB" id="A0A0K1NMV3"/>
<evidence type="ECO:0000313" key="4">
    <source>
        <dbReference type="Proteomes" id="UP000682005"/>
    </source>
</evidence>
<keyword evidence="4" id="KW-1185">Reference proteome</keyword>
<dbReference type="STRING" id="1236517.ADJ77_11665"/>
<dbReference type="EMBL" id="CP072369">
    <property type="protein sequence ID" value="QUB86047.1"/>
    <property type="molecule type" value="Genomic_DNA"/>
</dbReference>
<proteinExistence type="predicted"/>
<dbReference type="KEGG" id="pfus:ADJ77_11665"/>
<sequence>MEINRILESNGIYGARILSSCDCTAVPEQWHPILREEDKGLRKDFILDYWKPFHHLLPKTIKIFEQYLADAFLILHDDQVKMAYLFLIDNEHIIYVGNPPKTDNLPTILPGRLLDFYTHIHDGWLEGISGGLGLLPTENIRFLAESEWGLPDEMLQLVDLSRTYYVFHNGGGGFLCINIEEAEKPKSLVWWTTEQPKLDVDFWSFLDAWIEIGFLY</sequence>
<reference evidence="1 3" key="1">
    <citation type="submission" date="2015-07" db="EMBL/GenBank/DDBJ databases">
        <authorList>
            <person name="Noorani M."/>
        </authorList>
    </citation>
    <scope>NUCLEOTIDE SEQUENCE [LARGE SCALE GENOMIC DNA]</scope>
    <source>
        <strain evidence="1 3">W1435</strain>
    </source>
</reference>
<reference evidence="2 4" key="2">
    <citation type="submission" date="2021-03" db="EMBL/GenBank/DDBJ databases">
        <title>Human Oral Microbial Genomes.</title>
        <authorList>
            <person name="Johnston C.D."/>
            <person name="Chen T."/>
            <person name="Dewhirst F.E."/>
        </authorList>
    </citation>
    <scope>NUCLEOTIDE SEQUENCE [LARGE SCALE GENOMIC DNA]</scope>
    <source>
        <strain evidence="2 4">W1435</strain>
    </source>
</reference>
<evidence type="ECO:0000313" key="1">
    <source>
        <dbReference type="EMBL" id="AKU70414.1"/>
    </source>
</evidence>
<dbReference type="OrthoDB" id="1079827at2"/>
<evidence type="ECO:0000313" key="3">
    <source>
        <dbReference type="Proteomes" id="UP000060345"/>
    </source>
</evidence>
<gene>
    <name evidence="1" type="ORF">ADJ77_11665</name>
    <name evidence="2" type="ORF">J5A51_01915</name>
</gene>